<gene>
    <name evidence="1" type="ORF">FE784_00775</name>
</gene>
<dbReference type="Pfam" id="PF09393">
    <property type="entry name" value="DUF2001"/>
    <property type="match status" value="1"/>
</dbReference>
<sequence length="154" mass="17151">MFFREEDAISGKMAKAFATVNGRVEELFYAKSLEAMLEKNKADVPTLGRTNVGKKSSGWNGTGTLNVYYVSTVFRNLMLTYVKTGRDFNFDLQVINEDPTSSTGRQTVVLKGCNLDSLIAAKFDSTSDDMMDEELSFTFSDYDILDQFNALTGV</sequence>
<dbReference type="InterPro" id="IPR018989">
    <property type="entry name" value="DUF2001"/>
</dbReference>
<name>A0A5C4TI12_9BACL</name>
<organism evidence="1 2">
    <name type="scientific">Paenibacillus hemerocallicola</name>
    <dbReference type="NCBI Taxonomy" id="1172614"/>
    <lineage>
        <taxon>Bacteria</taxon>
        <taxon>Bacillati</taxon>
        <taxon>Bacillota</taxon>
        <taxon>Bacilli</taxon>
        <taxon>Bacillales</taxon>
        <taxon>Paenibacillaceae</taxon>
        <taxon>Paenibacillus</taxon>
    </lineage>
</organism>
<proteinExistence type="predicted"/>
<evidence type="ECO:0000313" key="2">
    <source>
        <dbReference type="Proteomes" id="UP000307943"/>
    </source>
</evidence>
<dbReference type="AlphaFoldDB" id="A0A5C4TI12"/>
<dbReference type="Gene3D" id="2.30.110.40">
    <property type="entry name" value="Phage tail tube protein"/>
    <property type="match status" value="1"/>
</dbReference>
<dbReference type="EMBL" id="VDCQ01000001">
    <property type="protein sequence ID" value="TNJ68227.1"/>
    <property type="molecule type" value="Genomic_DNA"/>
</dbReference>
<protein>
    <submittedName>
        <fullName evidence="1">Phage portal protein</fullName>
    </submittedName>
</protein>
<dbReference type="InterPro" id="IPR038628">
    <property type="entry name" value="XkdM-like_sf"/>
</dbReference>
<evidence type="ECO:0000313" key="1">
    <source>
        <dbReference type="EMBL" id="TNJ68227.1"/>
    </source>
</evidence>
<reference evidence="1 2" key="1">
    <citation type="submission" date="2019-05" db="EMBL/GenBank/DDBJ databases">
        <title>We sequenced the genome of Paenibacillus hemerocallicola KCTC 33185 for further insight into its adaptation and study the phylogeny of Paenibacillus.</title>
        <authorList>
            <person name="Narsing Rao M.P."/>
        </authorList>
    </citation>
    <scope>NUCLEOTIDE SEQUENCE [LARGE SCALE GENOMIC DNA]</scope>
    <source>
        <strain evidence="1 2">KCTC 33185</strain>
    </source>
</reference>
<accession>A0A5C4TI12</accession>
<keyword evidence="2" id="KW-1185">Reference proteome</keyword>
<dbReference type="SUPFAM" id="SSF69279">
    <property type="entry name" value="Phage tail proteins"/>
    <property type="match status" value="1"/>
</dbReference>
<dbReference type="RefSeq" id="WP_139600204.1">
    <property type="nucleotide sequence ID" value="NZ_VDCQ01000001.1"/>
</dbReference>
<dbReference type="OrthoDB" id="1697482at2"/>
<dbReference type="Proteomes" id="UP000307943">
    <property type="component" value="Unassembled WGS sequence"/>
</dbReference>
<comment type="caution">
    <text evidence="1">The sequence shown here is derived from an EMBL/GenBank/DDBJ whole genome shotgun (WGS) entry which is preliminary data.</text>
</comment>